<gene>
    <name evidence="1" type="ORF">ACFOZ0_11140</name>
</gene>
<keyword evidence="2" id="KW-1185">Reference proteome</keyword>
<dbReference type="RefSeq" id="WP_310763274.1">
    <property type="nucleotide sequence ID" value="NZ_JBHRWR010000008.1"/>
</dbReference>
<accession>A0ABV7SC44</accession>
<reference evidence="2" key="1">
    <citation type="journal article" date="2019" name="Int. J. Syst. Evol. Microbiol.">
        <title>The Global Catalogue of Microorganisms (GCM) 10K type strain sequencing project: providing services to taxonomists for standard genome sequencing and annotation.</title>
        <authorList>
            <consortium name="The Broad Institute Genomics Platform"/>
            <consortium name="The Broad Institute Genome Sequencing Center for Infectious Disease"/>
            <person name="Wu L."/>
            <person name="Ma J."/>
        </authorList>
    </citation>
    <scope>NUCLEOTIDE SEQUENCE [LARGE SCALE GENOMIC DNA]</scope>
    <source>
        <strain evidence="2">CGMCC 4.7035</strain>
    </source>
</reference>
<comment type="caution">
    <text evidence="1">The sequence shown here is derived from an EMBL/GenBank/DDBJ whole genome shotgun (WGS) entry which is preliminary data.</text>
</comment>
<proteinExistence type="predicted"/>
<dbReference type="SUPFAM" id="SSF53756">
    <property type="entry name" value="UDP-Glycosyltransferase/glycogen phosphorylase"/>
    <property type="match status" value="1"/>
</dbReference>
<evidence type="ECO:0000313" key="1">
    <source>
        <dbReference type="EMBL" id="MFC3573816.1"/>
    </source>
</evidence>
<dbReference type="Proteomes" id="UP001595701">
    <property type="component" value="Unassembled WGS sequence"/>
</dbReference>
<dbReference type="EMBL" id="JBHRWR010000008">
    <property type="protein sequence ID" value="MFC3573816.1"/>
    <property type="molecule type" value="Genomic_DNA"/>
</dbReference>
<organism evidence="1 2">
    <name type="scientific">Streptomyces yaanensis</name>
    <dbReference type="NCBI Taxonomy" id="1142239"/>
    <lineage>
        <taxon>Bacteria</taxon>
        <taxon>Bacillati</taxon>
        <taxon>Actinomycetota</taxon>
        <taxon>Actinomycetes</taxon>
        <taxon>Kitasatosporales</taxon>
        <taxon>Streptomycetaceae</taxon>
        <taxon>Streptomyces</taxon>
    </lineage>
</organism>
<name>A0ABV7SC44_9ACTN</name>
<evidence type="ECO:0000313" key="2">
    <source>
        <dbReference type="Proteomes" id="UP001595701"/>
    </source>
</evidence>
<sequence>MRLPYLLNVSNPNRLSADSGFTFAELLAPALTDAGAEVTVASPVATGDTRVGFAPTTAPATKYRARFQPGLDGLIDLIRHTRPDVVVANQVEATPAIRAAILEAHADALIAGYCHYLPFSFADDGRLALDEALGALAIEIDLLTQ</sequence>
<protein>
    <submittedName>
        <fullName evidence="1">Uncharacterized protein</fullName>
    </submittedName>
</protein>